<dbReference type="SUPFAM" id="SSF55486">
    <property type="entry name" value="Metalloproteases ('zincins'), catalytic domain"/>
    <property type="match status" value="1"/>
</dbReference>
<feature type="domain" description="Peptidase M13 N-terminal" evidence="9">
    <location>
        <begin position="258"/>
        <end position="680"/>
    </location>
</feature>
<protein>
    <submittedName>
        <fullName evidence="10">Endothelin converting enzyme like 1</fullName>
    </submittedName>
</protein>
<evidence type="ECO:0000259" key="8">
    <source>
        <dbReference type="Pfam" id="PF01431"/>
    </source>
</evidence>
<feature type="transmembrane region" description="Helical" evidence="7">
    <location>
        <begin position="196"/>
        <end position="218"/>
    </location>
</feature>
<keyword evidence="11" id="KW-1185">Reference proteome</keyword>
<dbReference type="Proteomes" id="UP000314981">
    <property type="component" value="Chromosome 2"/>
</dbReference>
<dbReference type="PRINTS" id="PR00786">
    <property type="entry name" value="NEPRILYSIN"/>
</dbReference>
<dbReference type="GO" id="GO:0004222">
    <property type="term" value="F:metalloendopeptidase activity"/>
    <property type="evidence" value="ECO:0007669"/>
    <property type="project" value="InterPro"/>
</dbReference>
<gene>
    <name evidence="10" type="primary">ECEL1</name>
</gene>
<name>A0A4W2CV87_BOBOX</name>
<reference evidence="10" key="2">
    <citation type="submission" date="2025-08" db="UniProtKB">
        <authorList>
            <consortium name="Ensembl"/>
        </authorList>
    </citation>
    <scope>IDENTIFICATION</scope>
</reference>
<evidence type="ECO:0000256" key="5">
    <source>
        <dbReference type="ARBA" id="ARBA00022833"/>
    </source>
</evidence>
<dbReference type="CDD" id="cd08662">
    <property type="entry name" value="M13"/>
    <property type="match status" value="1"/>
</dbReference>
<dbReference type="InterPro" id="IPR018497">
    <property type="entry name" value="Peptidase_M13_C"/>
</dbReference>
<proteinExistence type="predicted"/>
<reference evidence="10" key="3">
    <citation type="submission" date="2025-09" db="UniProtKB">
        <authorList>
            <consortium name="Ensembl"/>
        </authorList>
    </citation>
    <scope>IDENTIFICATION</scope>
</reference>
<evidence type="ECO:0000259" key="9">
    <source>
        <dbReference type="Pfam" id="PF05649"/>
    </source>
</evidence>
<evidence type="ECO:0000256" key="6">
    <source>
        <dbReference type="ARBA" id="ARBA00023049"/>
    </source>
</evidence>
<dbReference type="PROSITE" id="PS51885">
    <property type="entry name" value="NEPRILYSIN"/>
    <property type="match status" value="1"/>
</dbReference>
<reference evidence="10 11" key="1">
    <citation type="submission" date="2018-11" db="EMBL/GenBank/DDBJ databases">
        <title>Haplotype-resolved cattle genomes.</title>
        <authorList>
            <person name="Low W.Y."/>
            <person name="Tearle R."/>
            <person name="Bickhart D.M."/>
            <person name="Rosen B.D."/>
            <person name="Koren S."/>
            <person name="Rhie A."/>
            <person name="Hiendleder S."/>
            <person name="Phillippy A.M."/>
            <person name="Smith T.P.L."/>
            <person name="Williams J.L."/>
        </authorList>
    </citation>
    <scope>NUCLEOTIDE SEQUENCE [LARGE SCALE GENOMIC DNA]</scope>
</reference>
<dbReference type="Pfam" id="PF05649">
    <property type="entry name" value="Peptidase_M13_N"/>
    <property type="match status" value="1"/>
</dbReference>
<evidence type="ECO:0000256" key="2">
    <source>
        <dbReference type="ARBA" id="ARBA00022670"/>
    </source>
</evidence>
<keyword evidence="3" id="KW-0479">Metal-binding</keyword>
<dbReference type="AlphaFoldDB" id="A0A4W2CV87"/>
<dbReference type="InterPro" id="IPR024079">
    <property type="entry name" value="MetalloPept_cat_dom_sf"/>
</dbReference>
<feature type="domain" description="Peptidase M13 C-terminal" evidence="8">
    <location>
        <begin position="738"/>
        <end position="828"/>
    </location>
</feature>
<comment type="cofactor">
    <cofactor evidence="1">
        <name>Zn(2+)</name>
        <dbReference type="ChEBI" id="CHEBI:29105"/>
    </cofactor>
</comment>
<sequence length="920" mass="102934">MCQARCPALYYRGLPQPAAGTCVRGQGTVMDGQCLQWLVAARSLLPPSNPEWRREARPQTHSLLGTPGGLQPLDLGLCSFSLGSWVPSGPSAFLNLSAFPAAAAQGPCRGPLGAWRPGAACCSRDRPGLRGGGSGAMEAPYSMTAHYDEFQEVKYVSRCGGGGARGTSLPPGFPLGAGRSATGARAGLPRWNRREVCLLSGLVFAAGLCAILAAMLALKYLGPGAAGGAACSEGCPERKAFARAARFLAANLDASIDPCQDFYSFACGGWLRRHAIPDDKLTYGTIAAIGEQNEERLRRLLARPGGGPGGAAQRKVRAFFRSCLDMREIERLGPRPMLEVIEDCGGWDLGGAAERPGAAARWDLNRLLYKAQGVYSAAALFSLTVSLDDRNSSRYVIRIDQDGLTLPERTLYLAQDEESEKILAAYRVFMERLLSLLGAEAVEQKAREILQLEQRLANITVSEYDDLRRDVSSVYNKVTLGQLQKITPHLRWKWLLDQIFQEDFSEDEEVVLLATDYMQQVSQLIRSTPRRILHNYLVWRVVVVLSEHLSPPFREALHELAREMEGSDKPQELARVCLGQANRHFGMALGALFVHEHFSAASKAKEAYLICQPQDALPTKLLPGLLCHAQWDGPRNVQQLVEDIKYILGQRLEELDWMDAETKAAARAKLQYMMVMVGYPDFLLKPEAVDKEYEFEVHEKTYFKNILNSIRFSIQLSVKKIRQEVDKSTWLLPPQALNAYYLPNKNQMVFPAGILQPTLYDPDFPQSLNYGGIGTIIGHELTHGYDDWGGHYDRSGSLLHWWTEASYGRFLRKAECIVHLYDNFTVYNQRAYQKWVREHGPEHPLHRLKYTHNQLFFIAFAQNWCIKRRSQSIYLQVLTDKHAPEHYRVLGSVSQFEEFGRAFHCPKDSPMNPAHKCSVW</sequence>
<evidence type="ECO:0000313" key="10">
    <source>
        <dbReference type="Ensembl" id="ENSBIXP00000015845.1"/>
    </source>
</evidence>
<dbReference type="InterPro" id="IPR042089">
    <property type="entry name" value="Peptidase_M13_dom_2"/>
</dbReference>
<keyword evidence="7" id="KW-0472">Membrane</keyword>
<dbReference type="InterPro" id="IPR008753">
    <property type="entry name" value="Peptidase_M13_N"/>
</dbReference>
<evidence type="ECO:0000256" key="1">
    <source>
        <dbReference type="ARBA" id="ARBA00001947"/>
    </source>
</evidence>
<evidence type="ECO:0000256" key="7">
    <source>
        <dbReference type="SAM" id="Phobius"/>
    </source>
</evidence>
<dbReference type="PANTHER" id="PTHR11733:SF195">
    <property type="entry name" value="ENDOTHELIN-CONVERTING ENZYME-LIKE 1"/>
    <property type="match status" value="1"/>
</dbReference>
<keyword evidence="7" id="KW-1133">Transmembrane helix</keyword>
<keyword evidence="2" id="KW-0645">Protease</keyword>
<dbReference type="PANTHER" id="PTHR11733">
    <property type="entry name" value="ZINC METALLOPROTEASE FAMILY M13 NEPRILYSIN-RELATED"/>
    <property type="match status" value="1"/>
</dbReference>
<feature type="domain" description="Peptidase M13 C-terminal" evidence="8">
    <location>
        <begin position="830"/>
        <end position="919"/>
    </location>
</feature>
<evidence type="ECO:0000256" key="4">
    <source>
        <dbReference type="ARBA" id="ARBA00022801"/>
    </source>
</evidence>
<accession>A0A4W2CV87</accession>
<keyword evidence="6" id="KW-0482">Metalloprotease</keyword>
<dbReference type="GO" id="GO:0005886">
    <property type="term" value="C:plasma membrane"/>
    <property type="evidence" value="ECO:0007669"/>
    <property type="project" value="TreeGrafter"/>
</dbReference>
<keyword evidence="4" id="KW-0378">Hydrolase</keyword>
<organism evidence="10 11">
    <name type="scientific">Bos indicus x Bos taurus</name>
    <name type="common">Hybrid cattle</name>
    <dbReference type="NCBI Taxonomy" id="30522"/>
    <lineage>
        <taxon>Eukaryota</taxon>
        <taxon>Metazoa</taxon>
        <taxon>Chordata</taxon>
        <taxon>Craniata</taxon>
        <taxon>Vertebrata</taxon>
        <taxon>Euteleostomi</taxon>
        <taxon>Mammalia</taxon>
        <taxon>Eutheria</taxon>
        <taxon>Laurasiatheria</taxon>
        <taxon>Artiodactyla</taxon>
        <taxon>Ruminantia</taxon>
        <taxon>Pecora</taxon>
        <taxon>Bovidae</taxon>
        <taxon>Bovinae</taxon>
        <taxon>Bos</taxon>
    </lineage>
</organism>
<dbReference type="Ensembl" id="ENSBIXT00000027512.1">
    <property type="protein sequence ID" value="ENSBIXP00000015845.1"/>
    <property type="gene ID" value="ENSBIXG00000003691.1"/>
</dbReference>
<keyword evidence="5" id="KW-0862">Zinc</keyword>
<dbReference type="Gene3D" id="1.10.1380.10">
    <property type="entry name" value="Neutral endopeptidase , domain2"/>
    <property type="match status" value="2"/>
</dbReference>
<evidence type="ECO:0000313" key="11">
    <source>
        <dbReference type="Proteomes" id="UP000314981"/>
    </source>
</evidence>
<dbReference type="GO" id="GO:0016485">
    <property type="term" value="P:protein processing"/>
    <property type="evidence" value="ECO:0007669"/>
    <property type="project" value="TreeGrafter"/>
</dbReference>
<dbReference type="Gene3D" id="3.40.390.10">
    <property type="entry name" value="Collagenase (Catalytic Domain)"/>
    <property type="match status" value="2"/>
</dbReference>
<evidence type="ECO:0000256" key="3">
    <source>
        <dbReference type="ARBA" id="ARBA00022723"/>
    </source>
</evidence>
<keyword evidence="7" id="KW-0812">Transmembrane</keyword>
<dbReference type="GO" id="GO:0046872">
    <property type="term" value="F:metal ion binding"/>
    <property type="evidence" value="ECO:0007669"/>
    <property type="project" value="UniProtKB-KW"/>
</dbReference>
<dbReference type="Pfam" id="PF01431">
    <property type="entry name" value="Peptidase_M13"/>
    <property type="match status" value="2"/>
</dbReference>
<dbReference type="InterPro" id="IPR000718">
    <property type="entry name" value="Peptidase_M13"/>
</dbReference>